<feature type="transmembrane region" description="Helical" evidence="1">
    <location>
        <begin position="12"/>
        <end position="30"/>
    </location>
</feature>
<accession>A0ABW4YNP8</accession>
<reference evidence="3" key="1">
    <citation type="journal article" date="2019" name="Int. J. Syst. Evol. Microbiol.">
        <title>The Global Catalogue of Microorganisms (GCM) 10K type strain sequencing project: providing services to taxonomists for standard genome sequencing and annotation.</title>
        <authorList>
            <consortium name="The Broad Institute Genomics Platform"/>
            <consortium name="The Broad Institute Genome Sequencing Center for Infectious Disease"/>
            <person name="Wu L."/>
            <person name="Ma J."/>
        </authorList>
    </citation>
    <scope>NUCLEOTIDE SEQUENCE [LARGE SCALE GENOMIC DNA]</scope>
    <source>
        <strain evidence="3">GH52</strain>
    </source>
</reference>
<dbReference type="RefSeq" id="WP_377774466.1">
    <property type="nucleotide sequence ID" value="NZ_JBHUHO010000039.1"/>
</dbReference>
<keyword evidence="1" id="KW-0472">Membrane</keyword>
<evidence type="ECO:0000313" key="2">
    <source>
        <dbReference type="EMBL" id="MFD2117376.1"/>
    </source>
</evidence>
<name>A0ABW4YNP8_9BACL</name>
<evidence type="ECO:0000256" key="1">
    <source>
        <dbReference type="SAM" id="Phobius"/>
    </source>
</evidence>
<gene>
    <name evidence="2" type="ORF">ACFSJH_16725</name>
</gene>
<comment type="caution">
    <text evidence="2">The sequence shown here is derived from an EMBL/GenBank/DDBJ whole genome shotgun (WGS) entry which is preliminary data.</text>
</comment>
<dbReference type="Proteomes" id="UP001597362">
    <property type="component" value="Unassembled WGS sequence"/>
</dbReference>
<keyword evidence="3" id="KW-1185">Reference proteome</keyword>
<protein>
    <submittedName>
        <fullName evidence="2">Uncharacterized protein</fullName>
    </submittedName>
</protein>
<keyword evidence="1" id="KW-1133">Transmembrane helix</keyword>
<keyword evidence="1" id="KW-0812">Transmembrane</keyword>
<dbReference type="EMBL" id="JBHUHO010000039">
    <property type="protein sequence ID" value="MFD2117376.1"/>
    <property type="molecule type" value="Genomic_DNA"/>
</dbReference>
<organism evidence="2 3">
    <name type="scientific">Paenibacillus yanchengensis</name>
    <dbReference type="NCBI Taxonomy" id="2035833"/>
    <lineage>
        <taxon>Bacteria</taxon>
        <taxon>Bacillati</taxon>
        <taxon>Bacillota</taxon>
        <taxon>Bacilli</taxon>
        <taxon>Bacillales</taxon>
        <taxon>Paenibacillaceae</taxon>
        <taxon>Paenibacillus</taxon>
    </lineage>
</organism>
<proteinExistence type="predicted"/>
<sequence>MSRMPRWIKKHFIVIILLCCGGLLGSFYIFQANASQHFPVVLVSQVGEEDTVKELQLDGTMTDNFHQTTFTWQQDEVMAKLTPFKKYEPTPYSIRPSFHAEHYQMDIWREGDITKLFTTLIDQQNNQRHNFPAVKVPIAFVETNEDYLYRNVEHYGATIVNGIGYFTALTSGADSGTNIIYRLTFPESEAFYNDNKPHYPERIAKFPLAVAGAVSDEANLAVLGLESLGEHLYIIGLQHHNELIVQQYTLDGQLVQTEALDVTPYIDQKFFRQSFNSKYTTFVHKENKQLTIAFTHHNEEQQFFVTIDQQQSGDGKLIANVAELTYFDTSYGVDSFRDGYVQDALLVNDRLYYVAAMYEKSEANRIVDIAPIRIMLHVIENNELIYAGYFQTPLNDDKLRWHNQSLEQRMEDTILQGNLDFRKVKQLRLSYLDGKENE</sequence>
<evidence type="ECO:0000313" key="3">
    <source>
        <dbReference type="Proteomes" id="UP001597362"/>
    </source>
</evidence>